<reference evidence="2 3" key="1">
    <citation type="submission" date="2019-06" db="EMBL/GenBank/DDBJ databases">
        <title>Sequencing the genomes of 1000 actinobacteria strains.</title>
        <authorList>
            <person name="Klenk H.-P."/>
        </authorList>
    </citation>
    <scope>NUCLEOTIDE SEQUENCE [LARGE SCALE GENOMIC DNA]</scope>
    <source>
        <strain evidence="2 3">DSM 45301</strain>
    </source>
</reference>
<keyword evidence="3" id="KW-1185">Reference proteome</keyword>
<protein>
    <submittedName>
        <fullName evidence="2">Uncharacterized protein</fullName>
    </submittedName>
</protein>
<evidence type="ECO:0000313" key="2">
    <source>
        <dbReference type="EMBL" id="TQM09870.1"/>
    </source>
</evidence>
<feature type="compositionally biased region" description="Low complexity" evidence="1">
    <location>
        <begin position="45"/>
        <end position="57"/>
    </location>
</feature>
<dbReference type="AlphaFoldDB" id="A0A543DKK5"/>
<evidence type="ECO:0000256" key="1">
    <source>
        <dbReference type="SAM" id="MobiDB-lite"/>
    </source>
</evidence>
<organism evidence="2 3">
    <name type="scientific">Pseudonocardia kunmingensis</name>
    <dbReference type="NCBI Taxonomy" id="630975"/>
    <lineage>
        <taxon>Bacteria</taxon>
        <taxon>Bacillati</taxon>
        <taxon>Actinomycetota</taxon>
        <taxon>Actinomycetes</taxon>
        <taxon>Pseudonocardiales</taxon>
        <taxon>Pseudonocardiaceae</taxon>
        <taxon>Pseudonocardia</taxon>
    </lineage>
</organism>
<evidence type="ECO:0000313" key="3">
    <source>
        <dbReference type="Proteomes" id="UP000315677"/>
    </source>
</evidence>
<accession>A0A543DKK5</accession>
<name>A0A543DKK5_9PSEU</name>
<dbReference type="Proteomes" id="UP000315677">
    <property type="component" value="Unassembled WGS sequence"/>
</dbReference>
<comment type="caution">
    <text evidence="2">The sequence shown here is derived from an EMBL/GenBank/DDBJ whole genome shotgun (WGS) entry which is preliminary data.</text>
</comment>
<feature type="region of interest" description="Disordered" evidence="1">
    <location>
        <begin position="32"/>
        <end position="80"/>
    </location>
</feature>
<gene>
    <name evidence="2" type="ORF">FB558_5644</name>
</gene>
<proteinExistence type="predicted"/>
<sequence>MRTVLRLAVAIAAVATGFAALVVALVAAPAASGSPPGHGSLRPESAAASAGSAAPSSREPVPMGPARSALTPSSSSFTPGRYDVQAQAKQAAADFVERVGTWRSSEPDAPSARLTAAGYPAELMATAAPLLDSAAHEATTTLIYPQYGGLTDRAASVMVLARQELHIDSRDRVRDVLLDVRMARTADGTWQVTPTIDPARPQIAAPRAGGPSPLGRTILEDPAVLIPEPGRADITDRRANDPILAVLARLADTYTLDVQVIVSGHPGTVFPSTHLSNHAVGRAVDVRAVDGRPVSSIPRDDPLLSEFMIAAGRAGATEVGGPIVPSGRGYFSDDVHQDHFHLGITPTEQPAVPPGRSG</sequence>
<dbReference type="EMBL" id="VFPA01000003">
    <property type="protein sequence ID" value="TQM09870.1"/>
    <property type="molecule type" value="Genomic_DNA"/>
</dbReference>